<feature type="compositionally biased region" description="Basic and acidic residues" evidence="6">
    <location>
        <begin position="489"/>
        <end position="504"/>
    </location>
</feature>
<dbReference type="Pfam" id="PF03275">
    <property type="entry name" value="GLF"/>
    <property type="match status" value="1"/>
</dbReference>
<feature type="compositionally biased region" description="Basic and acidic residues" evidence="6">
    <location>
        <begin position="334"/>
        <end position="346"/>
    </location>
</feature>
<keyword evidence="5" id="KW-0413">Isomerase</keyword>
<feature type="region of interest" description="Disordered" evidence="6">
    <location>
        <begin position="489"/>
        <end position="671"/>
    </location>
</feature>
<feature type="compositionally biased region" description="Basic and acidic residues" evidence="6">
    <location>
        <begin position="173"/>
        <end position="192"/>
    </location>
</feature>
<feature type="compositionally biased region" description="Acidic residues" evidence="6">
    <location>
        <begin position="155"/>
        <end position="172"/>
    </location>
</feature>
<keyword evidence="4" id="KW-0274">FAD</keyword>
<keyword evidence="10" id="KW-1185">Reference proteome</keyword>
<feature type="compositionally biased region" description="Acidic residues" evidence="6">
    <location>
        <begin position="222"/>
        <end position="232"/>
    </location>
</feature>
<dbReference type="InterPro" id="IPR015899">
    <property type="entry name" value="UDP-GalPyranose_mutase_C"/>
</dbReference>
<protein>
    <recommendedName>
        <fullName evidence="8">UDP-galactopyranose mutase C-terminal domain-containing protein</fullName>
    </recommendedName>
</protein>
<feature type="compositionally biased region" description="Basic and acidic residues" evidence="6">
    <location>
        <begin position="1249"/>
        <end position="1271"/>
    </location>
</feature>
<feature type="compositionally biased region" description="Basic and acidic residues" evidence="6">
    <location>
        <begin position="1187"/>
        <end position="1199"/>
    </location>
</feature>
<evidence type="ECO:0000256" key="5">
    <source>
        <dbReference type="ARBA" id="ARBA00023235"/>
    </source>
</evidence>
<dbReference type="PANTHER" id="PTHR21197:SF0">
    <property type="entry name" value="UDP-GALACTOPYRANOSE MUTASE"/>
    <property type="match status" value="1"/>
</dbReference>
<feature type="compositionally biased region" description="Acidic residues" evidence="6">
    <location>
        <begin position="662"/>
        <end position="671"/>
    </location>
</feature>
<evidence type="ECO:0000256" key="7">
    <source>
        <dbReference type="SAM" id="Phobius"/>
    </source>
</evidence>
<comment type="similarity">
    <text evidence="2">Belongs to the UDP-galactopyranose/dTDP-fucopyranose mutase family.</text>
</comment>
<evidence type="ECO:0000256" key="1">
    <source>
        <dbReference type="ARBA" id="ARBA00001974"/>
    </source>
</evidence>
<name>A0ABD3SR23_9STRA</name>
<keyword evidence="7" id="KW-1133">Transmembrane helix</keyword>
<feature type="compositionally biased region" description="Acidic residues" evidence="6">
    <location>
        <begin position="559"/>
        <end position="568"/>
    </location>
</feature>
<feature type="region of interest" description="Disordered" evidence="6">
    <location>
        <begin position="276"/>
        <end position="347"/>
    </location>
</feature>
<dbReference type="Gene3D" id="3.40.50.720">
    <property type="entry name" value="NAD(P)-binding Rossmann-like Domain"/>
    <property type="match status" value="3"/>
</dbReference>
<evidence type="ECO:0000313" key="10">
    <source>
        <dbReference type="Proteomes" id="UP001530377"/>
    </source>
</evidence>
<proteinExistence type="inferred from homology"/>
<feature type="region of interest" description="Disordered" evidence="6">
    <location>
        <begin position="1090"/>
        <end position="1271"/>
    </location>
</feature>
<dbReference type="Proteomes" id="UP001530377">
    <property type="component" value="Unassembled WGS sequence"/>
</dbReference>
<feature type="compositionally biased region" description="Basic and acidic residues" evidence="6">
    <location>
        <begin position="1226"/>
        <end position="1238"/>
    </location>
</feature>
<feature type="compositionally biased region" description="Acidic residues" evidence="6">
    <location>
        <begin position="595"/>
        <end position="605"/>
    </location>
</feature>
<feature type="compositionally biased region" description="Polar residues" evidence="6">
    <location>
        <begin position="1120"/>
        <end position="1134"/>
    </location>
</feature>
<dbReference type="GO" id="GO:0016853">
    <property type="term" value="F:isomerase activity"/>
    <property type="evidence" value="ECO:0007669"/>
    <property type="project" value="UniProtKB-KW"/>
</dbReference>
<dbReference type="EMBL" id="JALLPB020000009">
    <property type="protein sequence ID" value="KAL3827059.1"/>
    <property type="molecule type" value="Genomic_DNA"/>
</dbReference>
<evidence type="ECO:0000313" key="9">
    <source>
        <dbReference type="EMBL" id="KAL3827059.1"/>
    </source>
</evidence>
<keyword evidence="7" id="KW-0472">Membrane</keyword>
<feature type="compositionally biased region" description="Basic and acidic residues" evidence="6">
    <location>
        <begin position="1151"/>
        <end position="1169"/>
    </location>
</feature>
<dbReference type="PANTHER" id="PTHR21197">
    <property type="entry name" value="UDP-GALACTOPYRANOSE MUTASE"/>
    <property type="match status" value="1"/>
</dbReference>
<feature type="region of interest" description="Disordered" evidence="6">
    <location>
        <begin position="1"/>
        <end position="43"/>
    </location>
</feature>
<accession>A0ABD3SR23</accession>
<keyword evidence="3" id="KW-0285">Flavoprotein</keyword>
<feature type="compositionally biased region" description="Basic and acidic residues" evidence="6">
    <location>
        <begin position="1090"/>
        <end position="1105"/>
    </location>
</feature>
<feature type="compositionally biased region" description="Polar residues" evidence="6">
    <location>
        <begin position="576"/>
        <end position="591"/>
    </location>
</feature>
<evidence type="ECO:0000256" key="2">
    <source>
        <dbReference type="ARBA" id="ARBA00009321"/>
    </source>
</evidence>
<feature type="region of interest" description="Disordered" evidence="6">
    <location>
        <begin position="86"/>
        <end position="256"/>
    </location>
</feature>
<dbReference type="SUPFAM" id="SSF54373">
    <property type="entry name" value="FAD-linked reductases, C-terminal domain"/>
    <property type="match status" value="1"/>
</dbReference>
<feature type="domain" description="UDP-galactopyranose mutase C-terminal" evidence="8">
    <location>
        <begin position="860"/>
        <end position="1065"/>
    </location>
</feature>
<evidence type="ECO:0000256" key="6">
    <source>
        <dbReference type="SAM" id="MobiDB-lite"/>
    </source>
</evidence>
<comment type="caution">
    <text evidence="9">The sequence shown here is derived from an EMBL/GenBank/DDBJ whole genome shotgun (WGS) entry which is preliminary data.</text>
</comment>
<keyword evidence="7" id="KW-0812">Transmembrane</keyword>
<gene>
    <name evidence="9" type="ORF">ACHAXA_007566</name>
</gene>
<dbReference type="SUPFAM" id="SSF51971">
    <property type="entry name" value="Nucleotide-binding domain"/>
    <property type="match status" value="1"/>
</dbReference>
<organism evidence="9 10">
    <name type="scientific">Cyclostephanos tholiformis</name>
    <dbReference type="NCBI Taxonomy" id="382380"/>
    <lineage>
        <taxon>Eukaryota</taxon>
        <taxon>Sar</taxon>
        <taxon>Stramenopiles</taxon>
        <taxon>Ochrophyta</taxon>
        <taxon>Bacillariophyta</taxon>
        <taxon>Coscinodiscophyceae</taxon>
        <taxon>Thalassiosirophycidae</taxon>
        <taxon>Stephanodiscales</taxon>
        <taxon>Stephanodiscaceae</taxon>
        <taxon>Cyclostephanos</taxon>
    </lineage>
</organism>
<dbReference type="InterPro" id="IPR004379">
    <property type="entry name" value="UDP-GALP_mutase"/>
</dbReference>
<dbReference type="Pfam" id="PF13450">
    <property type="entry name" value="NAD_binding_8"/>
    <property type="match status" value="1"/>
</dbReference>
<feature type="compositionally biased region" description="Low complexity" evidence="6">
    <location>
        <begin position="193"/>
        <end position="204"/>
    </location>
</feature>
<evidence type="ECO:0000259" key="8">
    <source>
        <dbReference type="Pfam" id="PF03275"/>
    </source>
</evidence>
<dbReference type="NCBIfam" id="TIGR00031">
    <property type="entry name" value="UDP-GALP_mutase"/>
    <property type="match status" value="1"/>
</dbReference>
<feature type="compositionally biased region" description="Acidic residues" evidence="6">
    <location>
        <begin position="519"/>
        <end position="529"/>
    </location>
</feature>
<feature type="compositionally biased region" description="Gly residues" evidence="6">
    <location>
        <begin position="7"/>
        <end position="19"/>
    </location>
</feature>
<reference evidence="9 10" key="1">
    <citation type="submission" date="2024-10" db="EMBL/GenBank/DDBJ databases">
        <title>Updated reference genomes for cyclostephanoid diatoms.</title>
        <authorList>
            <person name="Roberts W.R."/>
            <person name="Alverson A.J."/>
        </authorList>
    </citation>
    <scope>NUCLEOTIDE SEQUENCE [LARGE SCALE GENOMIC DNA]</scope>
    <source>
        <strain evidence="9 10">AJA228-03</strain>
    </source>
</reference>
<evidence type="ECO:0000256" key="4">
    <source>
        <dbReference type="ARBA" id="ARBA00022827"/>
    </source>
</evidence>
<dbReference type="AlphaFoldDB" id="A0ABD3SR23"/>
<evidence type="ECO:0000256" key="3">
    <source>
        <dbReference type="ARBA" id="ARBA00022630"/>
    </source>
</evidence>
<sequence length="1271" mass="137987">MHHRGRGNGGTRGGGGGPGSNPFTGRSLPAADSSPYRDHRDRSSHSTLGIFKRIFAPLVLIAAVAYVAIPMMGGEDDAVVVVAVPSSPSTREGGGTVVRRDSSGGAVQNQGGRGGGGAAADAKKTNAVQEEPIRLGGVGGFGDVGGDEQRGAGLEYDDGGDEEKVEEGEDGEYPDKAKENRAEVLDDIRVEKTTTTTTTESTGGDDIGGGIDGDEKARDYSHDEEEQDEEVAESEKRAYTDQGRKDDFAISDEEVREDKASKFLDEDLEEDAAVALVGVSEKTNDKKTLADGDEGSSEGIAKKIPDDSDDGPYDGSVGRSTKVGDDDAMATKGKIGEDIDESSDRKKIVKVIPYDSDDVEKVADGSTDVKVGEEYIKDSSDQNQTAGDNTTKHELLFYKMSADEVKDTEEKTDNSAIMSDDKMDEYKKNDLKSTVNTTDANVDDIDAAIEKKSTSTHKKNLDEVGATIDADENLADATKNIEGDEKAKKVDTINESTDAEKDAGLESGLTVNKTLAIEGMDDEYSDDEKEPVGVMASSKKGGKAMGSTGNKTVASKGVDDDDLDDEKESVDIKASSMKSGEARSSTGNKTVATEGADDEDSDNEMEAVYVKVSSNKGTVANEGADDEDSDYKKKSVDIKASSKRGRGAMSSAGNKTVANEGADGEDSDDEKEAVDVKISSKIGGKAKEDVDSAKIINSPALEKEYDNCIVGAGLSGSVIAENYASQFGQTSLIIEKRNHIAGNCYDYIDEETGIRVSLFGAHLFHTRHERVWEYVQKFSEWVPYEHKVLGMVNGKLVPIPVTIDTVNILFDMNIKTTEEMDEFMKKERVPLVDEKGKPREAVNSEEVALANVGQRLYDLIFKPYTFKQWAKYPAELGPEVLSRIPVRNNHDGRYFSDPHQALPKDGYTSFFEKMLNNSKITVLTNTDYFEVKDTLKCKRLYYTGQIDTYFADLGWPKLEYRSLDFERVVQKDTPGFYQAAVVVNHPQFEDVNGTKVDYTRIVEYKHLLNQTSNHTIYVIERSKDGGEPYYPVPNQENKDLYKKYQDMADKEKGVTFVGRLANYKYFNMDDAILNALELFDKDTKDMVKTTQTKSDDASGDKKEVDAGNLLSPKEKASAGKSGTKSDAQEISSNADVARVLDPEEIPASATEAHKSIKSDIKEKVPKDLESDGSIAGTAGKGKSVKSNAEELEKEKKGEKLLSPVEEAEAGDPGTKSDAQDPSADAKVARLLDSKEKANNDTVDIQSVVKKSDAKGKVEKKKAGGKEIKKKK</sequence>
<feature type="transmembrane region" description="Helical" evidence="7">
    <location>
        <begin position="50"/>
        <end position="69"/>
    </location>
</feature>
<feature type="compositionally biased region" description="Basic and acidic residues" evidence="6">
    <location>
        <begin position="233"/>
        <end position="248"/>
    </location>
</feature>
<comment type="cofactor">
    <cofactor evidence="1">
        <name>FAD</name>
        <dbReference type="ChEBI" id="CHEBI:57692"/>
    </cofactor>
</comment>